<gene>
    <name evidence="2" type="primary">11</name>
    <name evidence="2" type="ORF">SEA_IAMGROOT_11</name>
</gene>
<feature type="region of interest" description="Disordered" evidence="1">
    <location>
        <begin position="101"/>
        <end position="121"/>
    </location>
</feature>
<evidence type="ECO:0000313" key="2">
    <source>
        <dbReference type="EMBL" id="QDF14185.1"/>
    </source>
</evidence>
<sequence>MTTDPILFPDPQRATRDALRATLPAYGIDADVTMSRPSHTPGVPLARPHIRVRTGTPTRDTPASASALVRLTVFDRDEGAAMALAAKVEAILLAEASSSDVRSFGPVSGPVPGTDQDTGEPIALVTVQARLRPRHLRKE</sequence>
<organism evidence="2 3">
    <name type="scientific">Microbacterium phage IAmGroot</name>
    <dbReference type="NCBI Taxonomy" id="2588486"/>
    <lineage>
        <taxon>Viruses</taxon>
        <taxon>Duplodnaviria</taxon>
        <taxon>Heunggongvirae</taxon>
        <taxon>Uroviricota</taxon>
        <taxon>Caudoviricetes</taxon>
        <taxon>Casidaviridae</taxon>
        <taxon>Gardenstatevirus</taxon>
        <taxon>Gardenstatevirus iamgroot</taxon>
    </lineage>
</organism>
<reference evidence="3" key="1">
    <citation type="submission" date="2019-05" db="EMBL/GenBank/DDBJ databases">
        <authorList>
            <person name="Matney K."/>
            <person name="Lacafta O."/>
            <person name="Ahmed J."/>
            <person name="Anderson S."/>
            <person name="Assadpour T."/>
            <person name="Espinosa K."/>
            <person name="Gadsden T."/>
            <person name="Graham A."/>
            <person name="Hajjar W."/>
            <person name="Howard T."/>
            <person name="Matsen K."/>
            <person name="Osu J."/>
            <person name="Rup E."/>
            <person name="Sang H."/>
            <person name="Wadi S."/>
            <person name="McNeal J."/>
            <person name="Temple L."/>
        </authorList>
    </citation>
    <scope>NUCLEOTIDE SEQUENCE [LARGE SCALE GENOMIC DNA]</scope>
</reference>
<keyword evidence="3" id="KW-1185">Reference proteome</keyword>
<accession>A0A4Y6E6Z8</accession>
<evidence type="ECO:0000313" key="3">
    <source>
        <dbReference type="Proteomes" id="UP000317085"/>
    </source>
</evidence>
<evidence type="ECO:0000256" key="1">
    <source>
        <dbReference type="SAM" id="MobiDB-lite"/>
    </source>
</evidence>
<proteinExistence type="predicted"/>
<dbReference type="Proteomes" id="UP000317085">
    <property type="component" value="Segment"/>
</dbReference>
<name>A0A4Y6E6Z8_9CAUD</name>
<dbReference type="EMBL" id="MK880124">
    <property type="protein sequence ID" value="QDF14185.1"/>
    <property type="molecule type" value="Genomic_DNA"/>
</dbReference>
<protein>
    <submittedName>
        <fullName evidence="2">Tail terminator</fullName>
    </submittedName>
</protein>